<keyword evidence="6" id="KW-1185">Reference proteome</keyword>
<dbReference type="Pfam" id="PF07000">
    <property type="entry name" value="DUF1308"/>
    <property type="match status" value="1"/>
</dbReference>
<dbReference type="InParanoid" id="E0VSR9"/>
<dbReference type="EMBL" id="AAZO01005175">
    <property type="status" value="NOT_ANNOTATED_CDS"/>
    <property type="molecule type" value="Genomic_DNA"/>
</dbReference>
<comment type="similarity">
    <text evidence="1">Belongs to the UPF0415 family.</text>
</comment>
<accession>E0VSR9</accession>
<dbReference type="GeneID" id="8234543"/>
<proteinExistence type="inferred from homology"/>
<dbReference type="KEGG" id="phu:Phum_PHUM422800"/>
<evidence type="ECO:0000313" key="6">
    <source>
        <dbReference type="Proteomes" id="UP000009046"/>
    </source>
</evidence>
<evidence type="ECO:0000259" key="3">
    <source>
        <dbReference type="Pfam" id="PF18474"/>
    </source>
</evidence>
<evidence type="ECO:0000256" key="1">
    <source>
        <dbReference type="ARBA" id="ARBA00006588"/>
    </source>
</evidence>
<feature type="domain" description="DUF1308" evidence="2">
    <location>
        <begin position="228"/>
        <end position="382"/>
    </location>
</feature>
<feature type="domain" description="DUF5614" evidence="3">
    <location>
        <begin position="6"/>
        <end position="184"/>
    </location>
</feature>
<name>E0VSR9_PEDHC</name>
<evidence type="ECO:0008006" key="7">
    <source>
        <dbReference type="Google" id="ProtNLM"/>
    </source>
</evidence>
<evidence type="ECO:0000313" key="5">
    <source>
        <dbReference type="EnsemblMetazoa" id="PHUM422800-PA"/>
    </source>
</evidence>
<dbReference type="HOGENOM" id="CLU_054053_0_0_1"/>
<dbReference type="CTD" id="8234543"/>
<dbReference type="FunCoup" id="E0VSR9">
    <property type="interactions" value="47"/>
</dbReference>
<dbReference type="InterPro" id="IPR041076">
    <property type="entry name" value="DUF5614"/>
</dbReference>
<reference evidence="5" key="3">
    <citation type="submission" date="2021-02" db="UniProtKB">
        <authorList>
            <consortium name="EnsemblMetazoa"/>
        </authorList>
    </citation>
    <scope>IDENTIFICATION</scope>
    <source>
        <strain evidence="5">USDA</strain>
    </source>
</reference>
<dbReference type="Pfam" id="PF18474">
    <property type="entry name" value="DUF5614"/>
    <property type="match status" value="1"/>
</dbReference>
<sequence>MDTKITAEKKIKLAEKILSHLSNIKINGCSKLQNKIKQEINFLEKCLSDNTLKEEHLVCLNLTHLQAIAYKLFILKNRCSGVMCNKILNYENGSSRKICIDLLLDEGSVWMKVIARNQKAITMVSNGECSFKQKSVLDQAEEFVECSKQNLCYYKPPKVIFSFANGVENCVADELCQIGVLVENNNNNFNDEIFNSYFGDNTNNEYPIKDLNIVRNLNLIKKMTHIKLNLGVTTLIAYVSALTNGGCNYNFKSEILQKHAEWERNRPVKPILDSLFEGKELYCCATAAKIFKNILNTLGGKSEKQRGEELLNKLIIVEDKPCDRLKIMGKVKKRSLAIFGTGEYLKAVTVTANHAFVRAAMNQGINYSVFLHESRALTEEKQLPT</sequence>
<dbReference type="InterPro" id="IPR010733">
    <property type="entry name" value="DUF1308"/>
</dbReference>
<reference evidence="4" key="1">
    <citation type="submission" date="2007-04" db="EMBL/GenBank/DDBJ databases">
        <title>Annotation of Pediculus humanus corporis strain USDA.</title>
        <authorList>
            <person name="Kirkness E."/>
            <person name="Hannick L."/>
            <person name="Hass B."/>
            <person name="Bruggner R."/>
            <person name="Lawson D."/>
            <person name="Bidwell S."/>
            <person name="Joardar V."/>
            <person name="Caler E."/>
            <person name="Walenz B."/>
            <person name="Inman J."/>
            <person name="Schobel S."/>
            <person name="Galinsky K."/>
            <person name="Amedeo P."/>
            <person name="Strausberg R."/>
        </authorList>
    </citation>
    <scope>NUCLEOTIDE SEQUENCE</scope>
    <source>
        <strain evidence="4">USDA</strain>
    </source>
</reference>
<dbReference type="OMA" id="WAGQGQF"/>
<dbReference type="STRING" id="121224.E0VSR9"/>
<dbReference type="Proteomes" id="UP000009046">
    <property type="component" value="Unassembled WGS sequence"/>
</dbReference>
<reference evidence="4" key="2">
    <citation type="submission" date="2007-04" db="EMBL/GenBank/DDBJ databases">
        <title>The genome of the human body louse.</title>
        <authorList>
            <consortium name="The Human Body Louse Genome Consortium"/>
            <person name="Kirkness E."/>
            <person name="Walenz B."/>
            <person name="Hass B."/>
            <person name="Bruggner R."/>
            <person name="Strausberg R."/>
        </authorList>
    </citation>
    <scope>NUCLEOTIDE SEQUENCE</scope>
    <source>
        <strain evidence="4">USDA</strain>
    </source>
</reference>
<dbReference type="PANTHER" id="PTHR13379:SF0">
    <property type="entry name" value="UPF0415 PROTEIN C7ORF25"/>
    <property type="match status" value="1"/>
</dbReference>
<dbReference type="eggNOG" id="KOG4529">
    <property type="taxonomic scope" value="Eukaryota"/>
</dbReference>
<organism>
    <name type="scientific">Pediculus humanus subsp. corporis</name>
    <name type="common">Body louse</name>
    <dbReference type="NCBI Taxonomy" id="121224"/>
    <lineage>
        <taxon>Eukaryota</taxon>
        <taxon>Metazoa</taxon>
        <taxon>Ecdysozoa</taxon>
        <taxon>Arthropoda</taxon>
        <taxon>Hexapoda</taxon>
        <taxon>Insecta</taxon>
        <taxon>Pterygota</taxon>
        <taxon>Neoptera</taxon>
        <taxon>Paraneoptera</taxon>
        <taxon>Psocodea</taxon>
        <taxon>Troctomorpha</taxon>
        <taxon>Phthiraptera</taxon>
        <taxon>Anoplura</taxon>
        <taxon>Pediculidae</taxon>
        <taxon>Pediculus</taxon>
    </lineage>
</organism>
<dbReference type="RefSeq" id="XP_002429163.1">
    <property type="nucleotide sequence ID" value="XM_002429118.1"/>
</dbReference>
<dbReference type="VEuPathDB" id="VectorBase:PHUM422800"/>
<protein>
    <recommendedName>
        <fullName evidence="7">DUF1308 domain-containing protein</fullName>
    </recommendedName>
</protein>
<evidence type="ECO:0000259" key="2">
    <source>
        <dbReference type="Pfam" id="PF07000"/>
    </source>
</evidence>
<gene>
    <name evidence="5" type="primary">8234543</name>
    <name evidence="4" type="ORF">Phum_PHUM422800</name>
</gene>
<dbReference type="EnsemblMetazoa" id="PHUM422800-RA">
    <property type="protein sequence ID" value="PHUM422800-PA"/>
    <property type="gene ID" value="PHUM422800"/>
</dbReference>
<evidence type="ECO:0000313" key="4">
    <source>
        <dbReference type="EMBL" id="EEB16425.1"/>
    </source>
</evidence>
<dbReference type="PANTHER" id="PTHR13379">
    <property type="entry name" value="UNCHARACTERIZED DUF1308"/>
    <property type="match status" value="1"/>
</dbReference>
<dbReference type="OrthoDB" id="441890at2759"/>
<dbReference type="AlphaFoldDB" id="E0VSR9"/>
<dbReference type="EMBL" id="DS235756">
    <property type="protein sequence ID" value="EEB16425.1"/>
    <property type="molecule type" value="Genomic_DNA"/>
</dbReference>